<name>A0A9D3X095_9SAUR</name>
<organism evidence="1 2">
    <name type="scientific">Mauremys mutica</name>
    <name type="common">yellowpond turtle</name>
    <dbReference type="NCBI Taxonomy" id="74926"/>
    <lineage>
        <taxon>Eukaryota</taxon>
        <taxon>Metazoa</taxon>
        <taxon>Chordata</taxon>
        <taxon>Craniata</taxon>
        <taxon>Vertebrata</taxon>
        <taxon>Euteleostomi</taxon>
        <taxon>Archelosauria</taxon>
        <taxon>Testudinata</taxon>
        <taxon>Testudines</taxon>
        <taxon>Cryptodira</taxon>
        <taxon>Durocryptodira</taxon>
        <taxon>Testudinoidea</taxon>
        <taxon>Geoemydidae</taxon>
        <taxon>Geoemydinae</taxon>
        <taxon>Mauremys</taxon>
    </lineage>
</organism>
<gene>
    <name evidence="1" type="ORF">KIL84_001290</name>
</gene>
<keyword evidence="2" id="KW-1185">Reference proteome</keyword>
<protein>
    <submittedName>
        <fullName evidence="1">Uncharacterized protein</fullName>
    </submittedName>
</protein>
<feature type="non-terminal residue" evidence="1">
    <location>
        <position position="53"/>
    </location>
</feature>
<comment type="caution">
    <text evidence="1">The sequence shown here is derived from an EMBL/GenBank/DDBJ whole genome shotgun (WGS) entry which is preliminary data.</text>
</comment>
<dbReference type="EMBL" id="JAHDVG010000484">
    <property type="protein sequence ID" value="KAH1170305.1"/>
    <property type="molecule type" value="Genomic_DNA"/>
</dbReference>
<proteinExistence type="predicted"/>
<dbReference type="Proteomes" id="UP000827986">
    <property type="component" value="Unassembled WGS sequence"/>
</dbReference>
<feature type="non-terminal residue" evidence="1">
    <location>
        <position position="1"/>
    </location>
</feature>
<sequence length="53" mass="6286">EQVPQLLLMHMSAFELKHPAAVEERMSPKEKGDNQLYRRYETAFWSLQIHLGM</sequence>
<accession>A0A9D3X095</accession>
<dbReference type="AlphaFoldDB" id="A0A9D3X095"/>
<evidence type="ECO:0000313" key="1">
    <source>
        <dbReference type="EMBL" id="KAH1170305.1"/>
    </source>
</evidence>
<evidence type="ECO:0000313" key="2">
    <source>
        <dbReference type="Proteomes" id="UP000827986"/>
    </source>
</evidence>
<reference evidence="1" key="1">
    <citation type="submission" date="2021-09" db="EMBL/GenBank/DDBJ databases">
        <title>The genome of Mauremys mutica provides insights into the evolution of semi-aquatic lifestyle.</title>
        <authorList>
            <person name="Gong S."/>
            <person name="Gao Y."/>
        </authorList>
    </citation>
    <scope>NUCLEOTIDE SEQUENCE</scope>
    <source>
        <strain evidence="1">MM-2020</strain>
        <tissue evidence="1">Muscle</tissue>
    </source>
</reference>